<name>A0A7I8VGL8_9ANNE</name>
<keyword evidence="1" id="KW-1133">Transmembrane helix</keyword>
<gene>
    <name evidence="3" type="ORF">DGYR_LOCUS2648</name>
</gene>
<accession>A0A7I8VGL8</accession>
<evidence type="ECO:0000313" key="4">
    <source>
        <dbReference type="Proteomes" id="UP000549394"/>
    </source>
</evidence>
<keyword evidence="4" id="KW-1185">Reference proteome</keyword>
<organism evidence="3 4">
    <name type="scientific">Dimorphilus gyrociliatus</name>
    <dbReference type="NCBI Taxonomy" id="2664684"/>
    <lineage>
        <taxon>Eukaryota</taxon>
        <taxon>Metazoa</taxon>
        <taxon>Spiralia</taxon>
        <taxon>Lophotrochozoa</taxon>
        <taxon>Annelida</taxon>
        <taxon>Polychaeta</taxon>
        <taxon>Polychaeta incertae sedis</taxon>
        <taxon>Dinophilidae</taxon>
        <taxon>Dimorphilus</taxon>
    </lineage>
</organism>
<dbReference type="GO" id="GO:0005975">
    <property type="term" value="P:carbohydrate metabolic process"/>
    <property type="evidence" value="ECO:0007669"/>
    <property type="project" value="InterPro"/>
</dbReference>
<proteinExistence type="predicted"/>
<dbReference type="Gene3D" id="3.20.20.370">
    <property type="entry name" value="Glycoside hydrolase/deacetylase"/>
    <property type="match status" value="1"/>
</dbReference>
<evidence type="ECO:0000256" key="2">
    <source>
        <dbReference type="SAM" id="SignalP"/>
    </source>
</evidence>
<dbReference type="SUPFAM" id="SSF88713">
    <property type="entry name" value="Glycoside hydrolase/deacetylase"/>
    <property type="match status" value="1"/>
</dbReference>
<dbReference type="Proteomes" id="UP000549394">
    <property type="component" value="Unassembled WGS sequence"/>
</dbReference>
<reference evidence="3 4" key="1">
    <citation type="submission" date="2020-08" db="EMBL/GenBank/DDBJ databases">
        <authorList>
            <person name="Hejnol A."/>
        </authorList>
    </citation>
    <scope>NUCLEOTIDE SEQUENCE [LARGE SCALE GENOMIC DNA]</scope>
</reference>
<dbReference type="AlphaFoldDB" id="A0A7I8VGL8"/>
<comment type="caution">
    <text evidence="3">The sequence shown here is derived from an EMBL/GenBank/DDBJ whole genome shotgun (WGS) entry which is preliminary data.</text>
</comment>
<feature type="signal peptide" evidence="2">
    <location>
        <begin position="1"/>
        <end position="20"/>
    </location>
</feature>
<keyword evidence="1" id="KW-0812">Transmembrane</keyword>
<feature type="transmembrane region" description="Helical" evidence="1">
    <location>
        <begin position="370"/>
        <end position="393"/>
    </location>
</feature>
<dbReference type="OrthoDB" id="504708at2759"/>
<dbReference type="EMBL" id="CAJFCJ010000004">
    <property type="protein sequence ID" value="CAD5113699.1"/>
    <property type="molecule type" value="Genomic_DNA"/>
</dbReference>
<feature type="chain" id="PRO_5029636177" evidence="2">
    <location>
        <begin position="21"/>
        <end position="398"/>
    </location>
</feature>
<sequence length="398" mass="45817">MSPILILSVFFCILFNFNCSLKHEKCTGDDKCCLYGKRICDEDRPQFISIVVEGQIDYKSYSILRRIMPTRRRNQPPLGLCSAGLTIAVTRSKTDECLLKDIAIRGHEIIAGSKSYIWPPPFWVHASKEQWFDELNDIKSIINNVEVKGAKAPHFAIGGDAQYQALSEMDISYDISTVYPWSKKFNQPLWPYKLNTSIAWETGECGMPMCKGKICWKPKCPKESYPIWEFPAFEIKDNLTKQTCATIEHCKFDNETHVVEVLFQHFLKFNETNRAPFIIHLNIRDLIKRPLIVDGIAEFLRKGAQDKQYRNFFIITPRQLLSYLENPTSFNDLSTSDIKCPNITQIDKDCIDEIPDLELDRIRGLPIFEFLGNGVTIFALQTCFLLLGFLLLLKFDGK</sequence>
<evidence type="ECO:0000256" key="1">
    <source>
        <dbReference type="SAM" id="Phobius"/>
    </source>
</evidence>
<dbReference type="InterPro" id="IPR011330">
    <property type="entry name" value="Glyco_hydro/deAcase_b/a-brl"/>
</dbReference>
<dbReference type="PANTHER" id="PTHR45985">
    <property type="match status" value="1"/>
</dbReference>
<protein>
    <submittedName>
        <fullName evidence="3">Uncharacterized protein</fullName>
    </submittedName>
</protein>
<keyword evidence="2" id="KW-0732">Signal</keyword>
<dbReference type="InterPro" id="IPR052740">
    <property type="entry name" value="CE4"/>
</dbReference>
<dbReference type="PANTHER" id="PTHR45985:SF3">
    <property type="entry name" value="CHITIN DEACETYLASE-LIKE 4"/>
    <property type="match status" value="1"/>
</dbReference>
<evidence type="ECO:0000313" key="3">
    <source>
        <dbReference type="EMBL" id="CAD5113699.1"/>
    </source>
</evidence>
<keyword evidence="1" id="KW-0472">Membrane</keyword>